<dbReference type="STRING" id="329884.A0A4U0XNM5"/>
<comment type="caution">
    <text evidence="1">The sequence shown here is derived from an EMBL/GenBank/DDBJ whole genome shotgun (WGS) entry which is preliminary data.</text>
</comment>
<gene>
    <name evidence="1" type="ORF">B0A55_05806</name>
</gene>
<dbReference type="EMBL" id="NAJQ01000124">
    <property type="protein sequence ID" value="TKA77966.1"/>
    <property type="molecule type" value="Genomic_DNA"/>
</dbReference>
<sequence length="412" mass="47055">MAAPGTSRLLTLPPEIREHIYSLILHPDASRRYHENEYTSYDYRPALVLFRINRLIYIEARKVFRELNIFVSIETPWPEARHHVAREGHVPMIAAGAQAAKFNGHYLSVMIDAPEVPLDESQKQAFLVLLSDLDKFTTMWYYSNLSHPGLNEQLRLVLKLHDPYTPEYEEKRVLKSLQRKLILPFGVLRGLRSQTLTGDPKPYPSIETELKELQAKPDASPEHCLREATRLKTEGNAELKQDNFHAALKLYDQAFTAIHIVNKGHIRHIHADRFFTRELREPPYTGKNGQSERLILRVQLVANTCLAFNSLEDYGNARFWGLRTITMVRESMGMDVNMDISPEEEAVRGFPAASEFVLSLSEMGKIYFRTAVAVKALGEKDEARKLLRVAKVYLPNDPRVAAELASVALRLG</sequence>
<evidence type="ECO:0000313" key="2">
    <source>
        <dbReference type="Proteomes" id="UP000309340"/>
    </source>
</evidence>
<evidence type="ECO:0000313" key="1">
    <source>
        <dbReference type="EMBL" id="TKA77966.1"/>
    </source>
</evidence>
<reference evidence="1 2" key="1">
    <citation type="submission" date="2017-03" db="EMBL/GenBank/DDBJ databases">
        <title>Genomes of endolithic fungi from Antarctica.</title>
        <authorList>
            <person name="Coleine C."/>
            <person name="Masonjones S."/>
            <person name="Stajich J.E."/>
        </authorList>
    </citation>
    <scope>NUCLEOTIDE SEQUENCE [LARGE SCALE GENOMIC DNA]</scope>
    <source>
        <strain evidence="1 2">CCFEE 5184</strain>
    </source>
</reference>
<dbReference type="InterPro" id="IPR011990">
    <property type="entry name" value="TPR-like_helical_dom_sf"/>
</dbReference>
<keyword evidence="2" id="KW-1185">Reference proteome</keyword>
<dbReference type="Proteomes" id="UP000309340">
    <property type="component" value="Unassembled WGS sequence"/>
</dbReference>
<dbReference type="SUPFAM" id="SSF48452">
    <property type="entry name" value="TPR-like"/>
    <property type="match status" value="1"/>
</dbReference>
<proteinExistence type="predicted"/>
<name>A0A4U0XNM5_9PEZI</name>
<accession>A0A4U0XNM5</accession>
<dbReference type="AlphaFoldDB" id="A0A4U0XNM5"/>
<dbReference type="Gene3D" id="1.25.40.10">
    <property type="entry name" value="Tetratricopeptide repeat domain"/>
    <property type="match status" value="1"/>
</dbReference>
<protein>
    <submittedName>
        <fullName evidence="1">Uncharacterized protein</fullName>
    </submittedName>
</protein>
<dbReference type="OrthoDB" id="5229512at2759"/>
<organism evidence="1 2">
    <name type="scientific">Friedmanniomyces simplex</name>
    <dbReference type="NCBI Taxonomy" id="329884"/>
    <lineage>
        <taxon>Eukaryota</taxon>
        <taxon>Fungi</taxon>
        <taxon>Dikarya</taxon>
        <taxon>Ascomycota</taxon>
        <taxon>Pezizomycotina</taxon>
        <taxon>Dothideomycetes</taxon>
        <taxon>Dothideomycetidae</taxon>
        <taxon>Mycosphaerellales</taxon>
        <taxon>Teratosphaeriaceae</taxon>
        <taxon>Friedmanniomyces</taxon>
    </lineage>
</organism>